<dbReference type="EMBL" id="KY210139">
    <property type="protein sequence ID" value="APQ41941.1"/>
    <property type="molecule type" value="Genomic_DNA"/>
</dbReference>
<reference evidence="1 2" key="1">
    <citation type="submission" date="2016-11" db="EMBL/GenBank/DDBJ databases">
        <authorList>
            <person name="Gasic K."/>
        </authorList>
    </citation>
    <scope>NUCLEOTIDE SEQUENCE [LARGE SCALE GENOMIC DNA]</scope>
</reference>
<gene>
    <name evidence="1" type="ORF">K1pha_62</name>
</gene>
<name>A0A3G1GLH5_9CAUD</name>
<evidence type="ECO:0000313" key="2">
    <source>
        <dbReference type="Proteomes" id="UP000272247"/>
    </source>
</evidence>
<organism evidence="1 2">
    <name type="scientific">Xanthomonas phage KPhi1</name>
    <dbReference type="NCBI Taxonomy" id="1927017"/>
    <lineage>
        <taxon>Viruses</taxon>
        <taxon>Duplodnaviria</taxon>
        <taxon>Heunggongvirae</taxon>
        <taxon>Uroviricota</taxon>
        <taxon>Caudoviricetes</taxon>
        <taxon>Kantovirinae</taxon>
        <taxon>Beograduvirus</taxon>
        <taxon>Beograduvirus KPhi1</taxon>
    </lineage>
</organism>
<accession>A0A3G1GLH5</accession>
<dbReference type="Proteomes" id="UP000272247">
    <property type="component" value="Segment"/>
</dbReference>
<evidence type="ECO:0000313" key="1">
    <source>
        <dbReference type="EMBL" id="APQ41941.1"/>
    </source>
</evidence>
<proteinExistence type="predicted"/>
<keyword evidence="2" id="KW-1185">Reference proteome</keyword>
<sequence>MIRHFELVDAVNNAVTKQDHDRAYAYLRGYREAACIDSFGLMEADMHSMGKYGEDMDMCCGVLFRSFEA</sequence>
<protein>
    <submittedName>
        <fullName evidence="1">Integron gene cassette protein</fullName>
    </submittedName>
</protein>